<name>Q8TL05_METAC</name>
<dbReference type="InParanoid" id="Q8TL05"/>
<evidence type="ECO:0008006" key="4">
    <source>
        <dbReference type="Google" id="ProtNLM"/>
    </source>
</evidence>
<dbReference type="InterPro" id="IPR020075">
    <property type="entry name" value="Uncharacterised_AF2234"/>
</dbReference>
<dbReference type="EnsemblBacteria" id="AAM06609">
    <property type="protein sequence ID" value="AAM06609"/>
    <property type="gene ID" value="MA_3238"/>
</dbReference>
<accession>Q8TL05</accession>
<dbReference type="EMBL" id="AE010299">
    <property type="protein sequence ID" value="AAM06609.1"/>
    <property type="molecule type" value="Genomic_DNA"/>
</dbReference>
<feature type="region of interest" description="Disordered" evidence="1">
    <location>
        <begin position="1"/>
        <end position="47"/>
    </location>
</feature>
<evidence type="ECO:0000256" key="1">
    <source>
        <dbReference type="SAM" id="MobiDB-lite"/>
    </source>
</evidence>
<reference evidence="2 3" key="1">
    <citation type="journal article" date="2002" name="Genome Res.">
        <title>The genome of Methanosarcina acetivorans reveals extensive metabolic and physiological diversity.</title>
        <authorList>
            <person name="Galagan J.E."/>
            <person name="Nusbaum C."/>
            <person name="Roy A."/>
            <person name="Endrizzi M.G."/>
            <person name="Macdonald P."/>
            <person name="FitzHugh W."/>
            <person name="Calvo S."/>
            <person name="Engels R."/>
            <person name="Smirnov S."/>
            <person name="Atnoor D."/>
            <person name="Brown A."/>
            <person name="Allen N."/>
            <person name="Naylor J."/>
            <person name="Stange-Thomann N."/>
            <person name="DeArellano K."/>
            <person name="Johnson R."/>
            <person name="Linton L."/>
            <person name="McEwan P."/>
            <person name="McKernan K."/>
            <person name="Talamas J."/>
            <person name="Tirrell A."/>
            <person name="Ye W."/>
            <person name="Zimmer A."/>
            <person name="Barber R.D."/>
            <person name="Cann I."/>
            <person name="Graham D.E."/>
            <person name="Grahame D.A."/>
            <person name="Guss A."/>
            <person name="Hedderich R."/>
            <person name="Ingram-Smith C."/>
            <person name="Kuettner C.H."/>
            <person name="Krzycki J.A."/>
            <person name="Leigh J.A."/>
            <person name="Li W."/>
            <person name="Liu J."/>
            <person name="Mukhopadhyay B."/>
            <person name="Reeve J.N."/>
            <person name="Smith K."/>
            <person name="Springer T.A."/>
            <person name="Umayam L.A."/>
            <person name="White O."/>
            <person name="White R.H."/>
            <person name="de Macario E.C."/>
            <person name="Ferry J.G."/>
            <person name="Jarrell K.F."/>
            <person name="Jing H."/>
            <person name="Macario A.J.L."/>
            <person name="Paulsen I."/>
            <person name="Pritchett M."/>
            <person name="Sowers K.R."/>
            <person name="Swanson R.V."/>
            <person name="Zinder S.H."/>
            <person name="Lander E."/>
            <person name="Metcalf W.W."/>
            <person name="Birren B."/>
        </authorList>
    </citation>
    <scope>NUCLEOTIDE SEQUENCE [LARGE SCALE GENOMIC DNA]</scope>
    <source>
        <strain evidence="3">ATCC 35395 / DSM 2834 / JCM 12185 / C2A</strain>
    </source>
</reference>
<proteinExistence type="predicted"/>
<evidence type="ECO:0000313" key="2">
    <source>
        <dbReference type="EMBL" id="AAM06609.1"/>
    </source>
</evidence>
<dbReference type="HOGENOM" id="CLU_1965541_0_0_2"/>
<keyword evidence="3" id="KW-1185">Reference proteome</keyword>
<sequence>MGHWKKAEYQKKNMTLEKRMNAERAGDRKKGLEEREKGERKMNYREMSHEEIEGTRIQIQELCICKSCLTWDPCAEKIGFCFPAVGKNRCIKKDKGCICGQCQAAAKFRLNQDYYCIIGPQKEKWEL</sequence>
<organism evidence="2 3">
    <name type="scientific">Methanosarcina acetivorans (strain ATCC 35395 / DSM 2834 / JCM 12185 / C2A)</name>
    <dbReference type="NCBI Taxonomy" id="188937"/>
    <lineage>
        <taxon>Archaea</taxon>
        <taxon>Methanobacteriati</taxon>
        <taxon>Methanobacteriota</taxon>
        <taxon>Stenosarchaea group</taxon>
        <taxon>Methanomicrobia</taxon>
        <taxon>Methanosarcinales</taxon>
        <taxon>Methanosarcinaceae</taxon>
        <taxon>Methanosarcina</taxon>
    </lineage>
</organism>
<dbReference type="AlphaFoldDB" id="Q8TL05"/>
<dbReference type="KEGG" id="mac:MA_3238"/>
<evidence type="ECO:0000313" key="3">
    <source>
        <dbReference type="Proteomes" id="UP000002487"/>
    </source>
</evidence>
<dbReference type="Proteomes" id="UP000002487">
    <property type="component" value="Chromosome"/>
</dbReference>
<dbReference type="Pfam" id="PF10967">
    <property type="entry name" value="DUF2769"/>
    <property type="match status" value="1"/>
</dbReference>
<protein>
    <recommendedName>
        <fullName evidence="4">DUF2769 domain-containing protein</fullName>
    </recommendedName>
</protein>
<gene>
    <name evidence="2" type="ordered locus">MA_3238</name>
</gene>